<feature type="domain" description="PUA" evidence="6">
    <location>
        <begin position="227"/>
        <end position="304"/>
    </location>
</feature>
<sequence length="304" mass="34954">MNNGFILIDKPAGITSHDVVEVIRKKFSTKKVGHSGTLDPFATGLLIIGINKGTRLLEYLQHQDKKYHVKAKLGIVTDTYDITGEIKETNEVQKEHINNLKEVILQFKGKYMQVPPMYSARKYQGKRLFELARKGKIIKMPPKEVEIYNIENIQIFEDGTFEFECEVSSGTYIRSLIMDIGYKIGIGAVTTDLRRLKVGEFDINNAVNLEEVSEKDIISMIDMLSFPKVTLNEIGLKRALNGNHIFLEHIEKYDKFKKDDYVSLIDKEGHLIAVANAERNSDFLETLKKHERNERIFKIKKVFK</sequence>
<evidence type="ECO:0000313" key="8">
    <source>
        <dbReference type="Proteomes" id="UP001232493"/>
    </source>
</evidence>
<comment type="similarity">
    <text evidence="2 5">Belongs to the pseudouridine synthase TruB family. Type 1 subfamily.</text>
</comment>
<keyword evidence="8" id="KW-1185">Reference proteome</keyword>
<accession>A0ABY8PTN0</accession>
<comment type="function">
    <text evidence="5">Responsible for synthesis of pseudouridine from uracil-55 in the psi GC loop of transfer RNAs.</text>
</comment>
<dbReference type="CDD" id="cd02573">
    <property type="entry name" value="PseudoU_synth_EcTruB"/>
    <property type="match status" value="1"/>
</dbReference>
<dbReference type="SMART" id="SM00359">
    <property type="entry name" value="PUA"/>
    <property type="match status" value="1"/>
</dbReference>
<dbReference type="CDD" id="cd21905">
    <property type="entry name" value="PUA_TruB_thermotogae"/>
    <property type="match status" value="1"/>
</dbReference>
<reference evidence="7 8" key="1">
    <citation type="submission" date="2021-02" db="EMBL/GenBank/DDBJ databases">
        <title>Characterization of Marinitoga sp. nov. str. BP5-C20A.</title>
        <authorList>
            <person name="Erauso G."/>
            <person name="Postec A."/>
        </authorList>
    </citation>
    <scope>NUCLEOTIDE SEQUENCE [LARGE SCALE GENOMIC DNA]</scope>
    <source>
        <strain evidence="7 8">BP5-C20A</strain>
    </source>
</reference>
<dbReference type="PROSITE" id="PS50890">
    <property type="entry name" value="PUA"/>
    <property type="match status" value="1"/>
</dbReference>
<dbReference type="Gene3D" id="3.30.2350.10">
    <property type="entry name" value="Pseudouridine synthase"/>
    <property type="match status" value="1"/>
</dbReference>
<dbReference type="SUPFAM" id="SSF88697">
    <property type="entry name" value="PUA domain-like"/>
    <property type="match status" value="1"/>
</dbReference>
<dbReference type="EC" id="5.4.99.25" evidence="5"/>
<proteinExistence type="inferred from homology"/>
<dbReference type="InterPro" id="IPR020103">
    <property type="entry name" value="PsdUridine_synth_cat_dom_sf"/>
</dbReference>
<dbReference type="PANTHER" id="PTHR13767">
    <property type="entry name" value="TRNA-PSEUDOURIDINE SYNTHASE"/>
    <property type="match status" value="1"/>
</dbReference>
<dbReference type="NCBIfam" id="TIGR00431">
    <property type="entry name" value="TruB"/>
    <property type="match status" value="1"/>
</dbReference>
<comment type="catalytic activity">
    <reaction evidence="1 5">
        <text>uridine(55) in tRNA = pseudouridine(55) in tRNA</text>
        <dbReference type="Rhea" id="RHEA:42532"/>
        <dbReference type="Rhea" id="RHEA-COMP:10101"/>
        <dbReference type="Rhea" id="RHEA-COMP:10102"/>
        <dbReference type="ChEBI" id="CHEBI:65314"/>
        <dbReference type="ChEBI" id="CHEBI:65315"/>
        <dbReference type="EC" id="5.4.99.25"/>
    </reaction>
</comment>
<evidence type="ECO:0000259" key="6">
    <source>
        <dbReference type="SMART" id="SM00359"/>
    </source>
</evidence>
<evidence type="ECO:0000313" key="7">
    <source>
        <dbReference type="EMBL" id="WGS65982.1"/>
    </source>
</evidence>
<evidence type="ECO:0000256" key="4">
    <source>
        <dbReference type="ARBA" id="ARBA00023235"/>
    </source>
</evidence>
<dbReference type="Pfam" id="PF16198">
    <property type="entry name" value="TruB_C_2"/>
    <property type="match status" value="1"/>
</dbReference>
<dbReference type="Pfam" id="PF01509">
    <property type="entry name" value="TruB_N"/>
    <property type="match status" value="1"/>
</dbReference>
<evidence type="ECO:0000256" key="5">
    <source>
        <dbReference type="HAMAP-Rule" id="MF_01080"/>
    </source>
</evidence>
<feature type="active site" description="Nucleophile" evidence="5">
    <location>
        <position position="39"/>
    </location>
</feature>
<dbReference type="PANTHER" id="PTHR13767:SF2">
    <property type="entry name" value="PSEUDOURIDYLATE SYNTHASE TRUB1"/>
    <property type="match status" value="1"/>
</dbReference>
<dbReference type="InterPro" id="IPR036974">
    <property type="entry name" value="PUA_sf"/>
</dbReference>
<dbReference type="Proteomes" id="UP001232493">
    <property type="component" value="Chromosome"/>
</dbReference>
<dbReference type="Gene3D" id="2.30.130.10">
    <property type="entry name" value="PUA domain"/>
    <property type="match status" value="1"/>
</dbReference>
<dbReference type="SUPFAM" id="SSF55120">
    <property type="entry name" value="Pseudouridine synthase"/>
    <property type="match status" value="1"/>
</dbReference>
<evidence type="ECO:0000256" key="3">
    <source>
        <dbReference type="ARBA" id="ARBA00022694"/>
    </source>
</evidence>
<dbReference type="RefSeq" id="WP_281000923.1">
    <property type="nucleotide sequence ID" value="NZ_CP069362.1"/>
</dbReference>
<evidence type="ECO:0000256" key="2">
    <source>
        <dbReference type="ARBA" id="ARBA00005642"/>
    </source>
</evidence>
<name>A0ABY8PTN0_9BACT</name>
<protein>
    <recommendedName>
        <fullName evidence="5">tRNA pseudouridine synthase B</fullName>
        <ecNumber evidence="5">5.4.99.25</ecNumber>
    </recommendedName>
    <alternativeName>
        <fullName evidence="5">tRNA pseudouridine(55) synthase</fullName>
        <shortName evidence="5">Psi55 synthase</shortName>
    </alternativeName>
    <alternativeName>
        <fullName evidence="5">tRNA pseudouridylate synthase</fullName>
    </alternativeName>
    <alternativeName>
        <fullName evidence="5">tRNA-uridine isomerase</fullName>
    </alternativeName>
</protein>
<gene>
    <name evidence="5 7" type="primary">truB</name>
    <name evidence="7" type="ORF">JRV97_05385</name>
</gene>
<dbReference type="InterPro" id="IPR014780">
    <property type="entry name" value="tRNA_psdUridine_synth_TruB"/>
</dbReference>
<dbReference type="InterPro" id="IPR002478">
    <property type="entry name" value="PUA"/>
</dbReference>
<keyword evidence="3 5" id="KW-0819">tRNA processing</keyword>
<evidence type="ECO:0000256" key="1">
    <source>
        <dbReference type="ARBA" id="ARBA00000385"/>
    </source>
</evidence>
<keyword evidence="4 5" id="KW-0413">Isomerase</keyword>
<dbReference type="EMBL" id="CP069362">
    <property type="protein sequence ID" value="WGS65982.1"/>
    <property type="molecule type" value="Genomic_DNA"/>
</dbReference>
<dbReference type="InterPro" id="IPR015947">
    <property type="entry name" value="PUA-like_sf"/>
</dbReference>
<dbReference type="InterPro" id="IPR032819">
    <property type="entry name" value="TruB_C"/>
</dbReference>
<organism evidence="7 8">
    <name type="scientific">Marinitoga aeolica</name>
    <dbReference type="NCBI Taxonomy" id="2809031"/>
    <lineage>
        <taxon>Bacteria</taxon>
        <taxon>Thermotogati</taxon>
        <taxon>Thermotogota</taxon>
        <taxon>Thermotogae</taxon>
        <taxon>Petrotogales</taxon>
        <taxon>Petrotogaceae</taxon>
        <taxon>Marinitoga</taxon>
    </lineage>
</organism>
<dbReference type="HAMAP" id="MF_01080">
    <property type="entry name" value="TruB_bact"/>
    <property type="match status" value="1"/>
</dbReference>
<dbReference type="InterPro" id="IPR002501">
    <property type="entry name" value="PsdUridine_synth_N"/>
</dbReference>